<dbReference type="Gene3D" id="3.40.190.10">
    <property type="entry name" value="Periplasmic binding protein-like II"/>
    <property type="match status" value="1"/>
</dbReference>
<dbReference type="SUPFAM" id="SSF53850">
    <property type="entry name" value="Periplasmic binding protein-like II"/>
    <property type="match status" value="1"/>
</dbReference>
<name>A0A4R3JRA0_9FIRM</name>
<evidence type="ECO:0000313" key="6">
    <source>
        <dbReference type="Proteomes" id="UP000702954"/>
    </source>
</evidence>
<dbReference type="RefSeq" id="WP_009262731.1">
    <property type="nucleotide sequence ID" value="NZ_AP031411.1"/>
</dbReference>
<organism evidence="4 5">
    <name type="scientific">Faecalimonas umbilicata</name>
    <dbReference type="NCBI Taxonomy" id="1912855"/>
    <lineage>
        <taxon>Bacteria</taxon>
        <taxon>Bacillati</taxon>
        <taxon>Bacillota</taxon>
        <taxon>Clostridia</taxon>
        <taxon>Lachnospirales</taxon>
        <taxon>Lachnospiraceae</taxon>
        <taxon>Faecalimonas</taxon>
    </lineage>
</organism>
<dbReference type="AlphaFoldDB" id="A0A4R3JRA0"/>
<comment type="caution">
    <text evidence="4">The sequence shown here is derived from an EMBL/GenBank/DDBJ whole genome shotgun (WGS) entry which is preliminary data.</text>
</comment>
<keyword evidence="2" id="KW-0732">Signal</keyword>
<dbReference type="PANTHER" id="PTHR43649:SF30">
    <property type="entry name" value="ABC TRANSPORTER SUBSTRATE-BINDING PROTEIN"/>
    <property type="match status" value="1"/>
</dbReference>
<dbReference type="InterPro" id="IPR006059">
    <property type="entry name" value="SBP"/>
</dbReference>
<feature type="region of interest" description="Disordered" evidence="1">
    <location>
        <begin position="22"/>
        <end position="41"/>
    </location>
</feature>
<dbReference type="InterPro" id="IPR050490">
    <property type="entry name" value="Bact_solute-bd_prot1"/>
</dbReference>
<feature type="signal peptide" evidence="2">
    <location>
        <begin position="1"/>
        <end position="20"/>
    </location>
</feature>
<dbReference type="EMBL" id="BHEO01000008">
    <property type="protein sequence ID" value="GBU05494.1"/>
    <property type="molecule type" value="Genomic_DNA"/>
</dbReference>
<gene>
    <name evidence="4" type="ORF">EDD74_11267</name>
    <name evidence="3" type="ORF">FAEUMB_20350</name>
</gene>
<keyword evidence="4" id="KW-0762">Sugar transport</keyword>
<sequence length="448" mass="49752">MKKKLIASVLCLSMAAASLAGCGGSDGNKADTSGSKDKESSKGKVELTIWDTSRNKDDWYTSMEKKFLEEHPDITLNKVVKEGDPGNEFYQAVASGTAPDLVNCSFTMMDSYMSAGILEPLNKYTDEWDEWGDFTKEYVDMFTKDGNVYGIPNLVAPMLFAYNKTLFEEAGINEPPKTWDEALEAAKKINDPDNQVTGYATLAAEWTEWFFQYYVWQAGGDLTKENEDGTAELTFTDPAVIQAAEYYQKLKSEGVLQSDLTLKFNDLVKNFGMGKIGMMPFAGDWVSEAITNGIDPDDIGLCLPPVGPSGEQTTAIAGDCYVINAKTDQAKKDAAWEYISYMTGKEYRSSYFENLATKGAPNPVIIPRDDMSITDFYEFPEEYAEVLESAKSIGRLEFYGKADFGTYVDKAVQKILTDPSADPEKEFSEAQSLCEKEALEKFNEANKK</sequence>
<proteinExistence type="predicted"/>
<dbReference type="PANTHER" id="PTHR43649">
    <property type="entry name" value="ARABINOSE-BINDING PROTEIN-RELATED"/>
    <property type="match status" value="1"/>
</dbReference>
<reference evidence="4 5" key="2">
    <citation type="submission" date="2019-03" db="EMBL/GenBank/DDBJ databases">
        <title>Genomic Encyclopedia of Type Strains, Phase IV (KMG-IV): sequencing the most valuable type-strain genomes for metagenomic binning, comparative biology and taxonomic classification.</title>
        <authorList>
            <person name="Goeker M."/>
        </authorList>
    </citation>
    <scope>NUCLEOTIDE SEQUENCE [LARGE SCALE GENOMIC DNA]</scope>
    <source>
        <strain evidence="4 5">DSM 103426</strain>
    </source>
</reference>
<evidence type="ECO:0000313" key="3">
    <source>
        <dbReference type="EMBL" id="GBU05494.1"/>
    </source>
</evidence>
<keyword evidence="4" id="KW-0813">Transport</keyword>
<dbReference type="Proteomes" id="UP000294613">
    <property type="component" value="Unassembled WGS sequence"/>
</dbReference>
<evidence type="ECO:0000313" key="5">
    <source>
        <dbReference type="Proteomes" id="UP000294613"/>
    </source>
</evidence>
<feature type="chain" id="PRO_5039005373" evidence="2">
    <location>
        <begin position="21"/>
        <end position="448"/>
    </location>
</feature>
<evidence type="ECO:0000313" key="4">
    <source>
        <dbReference type="EMBL" id="TCS68027.1"/>
    </source>
</evidence>
<dbReference type="EMBL" id="SLZV01000012">
    <property type="protein sequence ID" value="TCS68027.1"/>
    <property type="molecule type" value="Genomic_DNA"/>
</dbReference>
<reference evidence="3 6" key="1">
    <citation type="journal article" date="2018" name="Int. J. Syst. Evol. Microbiol.">
        <title>Draft Genome Sequence of Faecalimonas umbilicata JCM 30896T, an Acetate-Producing Bacterium Isolated from Human Feces.</title>
        <authorList>
            <person name="Sakamoto M."/>
            <person name="Ikeyama N."/>
            <person name="Yuki M."/>
            <person name="Ohkuma M."/>
        </authorList>
    </citation>
    <scope>NUCLEOTIDE SEQUENCE [LARGE SCALE GENOMIC DNA]</scope>
    <source>
        <strain evidence="3 6">EGH7</strain>
    </source>
</reference>
<protein>
    <submittedName>
        <fullName evidence="4">Multiple sugar transport system substrate-binding protein</fullName>
    </submittedName>
</protein>
<accession>A0A4R3JRA0</accession>
<dbReference type="GeneID" id="97506614"/>
<evidence type="ECO:0000256" key="1">
    <source>
        <dbReference type="SAM" id="MobiDB-lite"/>
    </source>
</evidence>
<dbReference type="PROSITE" id="PS51257">
    <property type="entry name" value="PROKAR_LIPOPROTEIN"/>
    <property type="match status" value="1"/>
</dbReference>
<keyword evidence="6" id="KW-1185">Reference proteome</keyword>
<dbReference type="Proteomes" id="UP000702954">
    <property type="component" value="Unassembled WGS sequence"/>
</dbReference>
<dbReference type="Pfam" id="PF01547">
    <property type="entry name" value="SBP_bac_1"/>
    <property type="match status" value="1"/>
</dbReference>
<dbReference type="CDD" id="cd14749">
    <property type="entry name" value="PBP2_XBP1_like"/>
    <property type="match status" value="1"/>
</dbReference>
<evidence type="ECO:0000256" key="2">
    <source>
        <dbReference type="SAM" id="SignalP"/>
    </source>
</evidence>